<keyword evidence="2" id="KW-0175">Coiled coil</keyword>
<name>A0A3D2SMK5_9GAMM</name>
<dbReference type="PANTHER" id="PTHR37813">
    <property type="entry name" value="FELS-2 PROPHAGE PROTEIN"/>
    <property type="match status" value="1"/>
</dbReference>
<dbReference type="Proteomes" id="UP000263596">
    <property type="component" value="Unassembled WGS sequence"/>
</dbReference>
<feature type="transmembrane region" description="Helical" evidence="3">
    <location>
        <begin position="534"/>
        <end position="556"/>
    </location>
</feature>
<feature type="domain" description="Phage tail tape measure protein" evidence="4">
    <location>
        <begin position="230"/>
        <end position="432"/>
    </location>
</feature>
<feature type="transmembrane region" description="Helical" evidence="3">
    <location>
        <begin position="601"/>
        <end position="625"/>
    </location>
</feature>
<evidence type="ECO:0000259" key="4">
    <source>
        <dbReference type="Pfam" id="PF10145"/>
    </source>
</evidence>
<dbReference type="NCBIfam" id="TIGR01760">
    <property type="entry name" value="tape_meas_TP901"/>
    <property type="match status" value="1"/>
</dbReference>
<reference evidence="5 6" key="1">
    <citation type="journal article" date="2018" name="Nat. Biotechnol.">
        <title>A standardized bacterial taxonomy based on genome phylogeny substantially revises the tree of life.</title>
        <authorList>
            <person name="Parks D.H."/>
            <person name="Chuvochina M."/>
            <person name="Waite D.W."/>
            <person name="Rinke C."/>
            <person name="Skarshewski A."/>
            <person name="Chaumeil P.A."/>
            <person name="Hugenholtz P."/>
        </authorList>
    </citation>
    <scope>NUCLEOTIDE SEQUENCE [LARGE SCALE GENOMIC DNA]</scope>
    <source>
        <strain evidence="5">UBA9669</strain>
    </source>
</reference>
<feature type="coiled-coil region" evidence="2">
    <location>
        <begin position="151"/>
        <end position="181"/>
    </location>
</feature>
<feature type="transmembrane region" description="Helical" evidence="3">
    <location>
        <begin position="637"/>
        <end position="656"/>
    </location>
</feature>
<dbReference type="AlphaFoldDB" id="A0A3D2SMK5"/>
<gene>
    <name evidence="5" type="ORF">DHW29_06125</name>
</gene>
<keyword evidence="3" id="KW-1133">Transmembrane helix</keyword>
<dbReference type="EMBL" id="DPVE01000112">
    <property type="protein sequence ID" value="HCK29795.1"/>
    <property type="molecule type" value="Genomic_DNA"/>
</dbReference>
<feature type="transmembrane region" description="Helical" evidence="3">
    <location>
        <begin position="568"/>
        <end position="589"/>
    </location>
</feature>
<keyword evidence="3" id="KW-0472">Membrane</keyword>
<sequence length="919" mass="97100">MANLKLEVLFNAVDKLTGPMKTIVGGSKTLSDAFKKTSAELKALEAQQRKVTGFRQLQEQSEKTSQAIQKNKETIKQLKTAMNIGAPTEQMVKELARAEAAQKRLKDAQKKQGTEMTALVRELNQTGISIDKLADDESELKNKIHLTTMEINKQKDSLERHQKAQKQYEQMQSRMAKASDLAKKGLMVAGAGAAAMAIPVHLAIDYESAMADVKKVVNFDTPQQFKIMGDDIIRLSTKLPMAAKDIAAIVAAGGQSGIAKNELLGFAESAVKMGVAFDITAQESGQAMAEMRTAFKMTQPQVVDLADKINYLGNNTPAAAKGIMDIVQRIGPLGEVGGFASGSIAALGATIRGMGVAEEVAATGIKNMMLALVAGESATKSQKAAYKELGLDAGQVAKDMQTDAEATTLKVIKSISKLDKYKQAAVLKELFGSESLGSIAPLLTNMDALEKNLGMVADKSKYAGSMQAEYAARAETTANNIQLAKNAASALSITIGNQLLPGINSAAGMFSTAMNSVQAWAQANPELSSTLVKIAVGAIAIVGGLSALSIGAIALFGPMMMVAKSAAIVGGGFKFLAGGGFSLLGTAISKLVGLSKLAGTALLWLGKGLLTVGQQALLAMGRLYLLAIRGIGMLAQAVIMGAVKGVTLLGQALLWLGRAALTAGRFMLTNPIILAVTLLATAAFLIYKNWGPISEFFAGLWEGIKNIFAPVGAWFSAKINEIKTAFSGGITGISALIINWSPIGLFYSAFAKVLSWFGIDLPTKFTDFGAMILLGLKNGILSKVNAVKDAITGAVSGVIEKAKGVLGIHSPSRVFMGIGDYTMQGMAMGIAQNHNLPVKATQQATQNVVGTGATVKTTPVTPIRSQRAASFISQDTIQITIKAEHGQPVRETARALRAELQRIQQEEVEARRRFLTDTE</sequence>
<dbReference type="PANTHER" id="PTHR37813:SF1">
    <property type="entry name" value="FELS-2 PROPHAGE PROTEIN"/>
    <property type="match status" value="1"/>
</dbReference>
<keyword evidence="1" id="KW-1188">Viral release from host cell</keyword>
<feature type="transmembrane region" description="Helical" evidence="3">
    <location>
        <begin position="668"/>
        <end position="687"/>
    </location>
</feature>
<protein>
    <submittedName>
        <fullName evidence="5">Phage tail tape measure protein</fullName>
    </submittedName>
</protein>
<dbReference type="Pfam" id="PF10145">
    <property type="entry name" value="PhageMin_Tail"/>
    <property type="match status" value="1"/>
</dbReference>
<organism evidence="5 6">
    <name type="scientific">Acinetobacter ursingii</name>
    <dbReference type="NCBI Taxonomy" id="108980"/>
    <lineage>
        <taxon>Bacteria</taxon>
        <taxon>Pseudomonadati</taxon>
        <taxon>Pseudomonadota</taxon>
        <taxon>Gammaproteobacteria</taxon>
        <taxon>Moraxellales</taxon>
        <taxon>Moraxellaceae</taxon>
        <taxon>Acinetobacter</taxon>
    </lineage>
</organism>
<proteinExistence type="predicted"/>
<keyword evidence="3" id="KW-0812">Transmembrane</keyword>
<evidence type="ECO:0000313" key="6">
    <source>
        <dbReference type="Proteomes" id="UP000263596"/>
    </source>
</evidence>
<evidence type="ECO:0000313" key="5">
    <source>
        <dbReference type="EMBL" id="HCK29795.1"/>
    </source>
</evidence>
<dbReference type="InterPro" id="IPR010090">
    <property type="entry name" value="Phage_tape_meas"/>
</dbReference>
<comment type="caution">
    <text evidence="5">The sequence shown here is derived from an EMBL/GenBank/DDBJ whole genome shotgun (WGS) entry which is preliminary data.</text>
</comment>
<evidence type="ECO:0000256" key="2">
    <source>
        <dbReference type="SAM" id="Coils"/>
    </source>
</evidence>
<accession>A0A3D2SMK5</accession>
<evidence type="ECO:0000256" key="3">
    <source>
        <dbReference type="SAM" id="Phobius"/>
    </source>
</evidence>
<evidence type="ECO:0000256" key="1">
    <source>
        <dbReference type="ARBA" id="ARBA00022612"/>
    </source>
</evidence>